<keyword evidence="1 8" id="KW-0813">Transport</keyword>
<dbReference type="PROSITE" id="PS00198">
    <property type="entry name" value="4FE4S_FER_1"/>
    <property type="match status" value="1"/>
</dbReference>
<dbReference type="EC" id="7.-.-.-" evidence="8"/>
<dbReference type="Pfam" id="PF13375">
    <property type="entry name" value="RnfC_N"/>
    <property type="match status" value="1"/>
</dbReference>
<keyword evidence="5 8" id="KW-0249">Electron transport</keyword>
<dbReference type="SUPFAM" id="SSF46548">
    <property type="entry name" value="alpha-helical ferredoxin"/>
    <property type="match status" value="1"/>
</dbReference>
<dbReference type="Pfam" id="PF10531">
    <property type="entry name" value="SLBB"/>
    <property type="match status" value="1"/>
</dbReference>
<evidence type="ECO:0000256" key="9">
    <source>
        <dbReference type="SAM" id="MobiDB-lite"/>
    </source>
</evidence>
<evidence type="ECO:0000259" key="10">
    <source>
        <dbReference type="PROSITE" id="PS51379"/>
    </source>
</evidence>
<keyword evidence="7 8" id="KW-0411">Iron-sulfur</keyword>
<dbReference type="GO" id="GO:0005886">
    <property type="term" value="C:plasma membrane"/>
    <property type="evidence" value="ECO:0007669"/>
    <property type="project" value="UniProtKB-SubCell"/>
</dbReference>
<organism evidence="11">
    <name type="scientific">Mesotoga infera</name>
    <dbReference type="NCBI Taxonomy" id="1236046"/>
    <lineage>
        <taxon>Bacteria</taxon>
        <taxon>Thermotogati</taxon>
        <taxon>Thermotogota</taxon>
        <taxon>Thermotogae</taxon>
        <taxon>Kosmotogales</taxon>
        <taxon>Kosmotogaceae</taxon>
        <taxon>Mesotoga</taxon>
    </lineage>
</organism>
<feature type="region of interest" description="Disordered" evidence="9">
    <location>
        <begin position="1"/>
        <end position="22"/>
    </location>
</feature>
<evidence type="ECO:0000256" key="3">
    <source>
        <dbReference type="ARBA" id="ARBA00022723"/>
    </source>
</evidence>
<name>A0A7C1CVF7_9BACT</name>
<dbReference type="Proteomes" id="UP000886198">
    <property type="component" value="Unassembled WGS sequence"/>
</dbReference>
<keyword evidence="2 8" id="KW-0004">4Fe-4S</keyword>
<evidence type="ECO:0000256" key="2">
    <source>
        <dbReference type="ARBA" id="ARBA00022485"/>
    </source>
</evidence>
<dbReference type="SUPFAM" id="SSF142019">
    <property type="entry name" value="Nqo1 FMN-binding domain-like"/>
    <property type="match status" value="1"/>
</dbReference>
<proteinExistence type="inferred from homology"/>
<dbReference type="NCBIfam" id="TIGR01945">
    <property type="entry name" value="rnfC"/>
    <property type="match status" value="1"/>
</dbReference>
<comment type="subunit">
    <text evidence="8">The complex is composed of six subunits: RnfA, RnfB, RnfC, RnfD, RnfE and RnfG.</text>
</comment>
<dbReference type="InterPro" id="IPR010208">
    <property type="entry name" value="Ion_transpt_RnfC/RsxC"/>
</dbReference>
<dbReference type="InterPro" id="IPR037225">
    <property type="entry name" value="Nuo51_FMN-bd_sf"/>
</dbReference>
<comment type="subcellular location">
    <subcellularLocation>
        <location evidence="8">Cell membrane</location>
        <topology evidence="8">Peripheral membrane protein</topology>
    </subcellularLocation>
</comment>
<sequence>MRLPTFRGGVHPPERKELSQDSNLRVLPLPERVYVFLANHAGIPAKPVVSVGDRVKTGQLIAESGGFISANLHSPLTGEVKEIAKYYHPTLSKPDDAIVIEKSGEEEWELLDPAKPYDQFEPEEIVQRIKSAGIVGLGGAMFPTSVKLSPPEGKKIDLLVINGAECEPYLTIDYRYMLERSEGLVSGILAIMRALKVKDAIIGIEDNKPKAIERMEEAVRSTPIKVKKLKTKYPQGAEKQLIYALTKRKVPSGGLPLDVGVVVDNIGTAYAIYEAVELGRPLVERGVTITGEGIRTPLNVVSRIGVMAEELIDHAGGAQETVERALFGGPMMGITVPKTDVPTVKGTSGITLLLKSEPLEEFPCIRCGKCTFVCPMNLQPFLLNLYGTNRLYDAQVENGLMDCIECGSCSFACPANIDLVKNFKLHKRVYRSLKGGAKK</sequence>
<dbReference type="PANTHER" id="PTHR43034">
    <property type="entry name" value="ION-TRANSLOCATING OXIDOREDUCTASE COMPLEX SUBUNIT C"/>
    <property type="match status" value="1"/>
</dbReference>
<dbReference type="GO" id="GO:0009055">
    <property type="term" value="F:electron transfer activity"/>
    <property type="evidence" value="ECO:0007669"/>
    <property type="project" value="InterPro"/>
</dbReference>
<dbReference type="HAMAP" id="MF_00461">
    <property type="entry name" value="RsxC_RnfC"/>
    <property type="match status" value="1"/>
</dbReference>
<dbReference type="PROSITE" id="PS51379">
    <property type="entry name" value="4FE4S_FER_2"/>
    <property type="match status" value="2"/>
</dbReference>
<evidence type="ECO:0000256" key="5">
    <source>
        <dbReference type="ARBA" id="ARBA00022982"/>
    </source>
</evidence>
<comment type="similarity">
    <text evidence="8">Belongs to the 4Fe4S bacterial-type ferredoxin family. RnfC subfamily.</text>
</comment>
<feature type="binding site" evidence="8">
    <location>
        <position position="413"/>
    </location>
    <ligand>
        <name>[4Fe-4S] cluster</name>
        <dbReference type="ChEBI" id="CHEBI:49883"/>
        <label>1</label>
    </ligand>
</feature>
<feature type="binding site" evidence="8">
    <location>
        <position position="374"/>
    </location>
    <ligand>
        <name>[4Fe-4S] cluster</name>
        <dbReference type="ChEBI" id="CHEBI:49883"/>
        <label>2</label>
    </ligand>
</feature>
<evidence type="ECO:0000256" key="8">
    <source>
        <dbReference type="HAMAP-Rule" id="MF_00461"/>
    </source>
</evidence>
<evidence type="ECO:0000256" key="4">
    <source>
        <dbReference type="ARBA" id="ARBA00022737"/>
    </source>
</evidence>
<dbReference type="GO" id="GO:0022900">
    <property type="term" value="P:electron transport chain"/>
    <property type="evidence" value="ECO:0007669"/>
    <property type="project" value="UniProtKB-UniRule"/>
</dbReference>
<dbReference type="InterPro" id="IPR017900">
    <property type="entry name" value="4Fe4S_Fe_S_CS"/>
</dbReference>
<feature type="binding site" evidence="8">
    <location>
        <position position="364"/>
    </location>
    <ligand>
        <name>[4Fe-4S] cluster</name>
        <dbReference type="ChEBI" id="CHEBI:49883"/>
        <label>1</label>
    </ligand>
</feature>
<dbReference type="Gene3D" id="3.40.50.11540">
    <property type="entry name" value="NADH-ubiquinone oxidoreductase 51kDa subunit"/>
    <property type="match status" value="1"/>
</dbReference>
<evidence type="ECO:0000256" key="1">
    <source>
        <dbReference type="ARBA" id="ARBA00022448"/>
    </source>
</evidence>
<dbReference type="PANTHER" id="PTHR43034:SF2">
    <property type="entry name" value="ION-TRANSLOCATING OXIDOREDUCTASE COMPLEX SUBUNIT C"/>
    <property type="match status" value="1"/>
</dbReference>
<comment type="function">
    <text evidence="8">Part of a membrane-bound complex that couples electron transfer with translocation of ions across the membrane.</text>
</comment>
<comment type="cofactor">
    <cofactor evidence="8">
        <name>[4Fe-4S] cluster</name>
        <dbReference type="ChEBI" id="CHEBI:49883"/>
    </cofactor>
    <text evidence="8">Binds 2 [4Fe-4S] clusters per subunit.</text>
</comment>
<evidence type="ECO:0000256" key="7">
    <source>
        <dbReference type="ARBA" id="ARBA00023014"/>
    </source>
</evidence>
<feature type="domain" description="4Fe-4S ferredoxin-type" evidence="10">
    <location>
        <begin position="355"/>
        <end position="384"/>
    </location>
</feature>
<dbReference type="GO" id="GO:0046872">
    <property type="term" value="F:metal ion binding"/>
    <property type="evidence" value="ECO:0007669"/>
    <property type="project" value="UniProtKB-KW"/>
</dbReference>
<keyword evidence="8" id="KW-0472">Membrane</keyword>
<dbReference type="InterPro" id="IPR026902">
    <property type="entry name" value="RnfC_N"/>
</dbReference>
<gene>
    <name evidence="11" type="primary">rsxC</name>
    <name evidence="8" type="synonym">rnfC</name>
    <name evidence="11" type="ORF">ENN47_12120</name>
</gene>
<accession>A0A7C1CVF7</accession>
<keyword evidence="3 8" id="KW-0479">Metal-binding</keyword>
<dbReference type="InterPro" id="IPR017896">
    <property type="entry name" value="4Fe4S_Fe-S-bd"/>
</dbReference>
<dbReference type="AlphaFoldDB" id="A0A7C1CVF7"/>
<feature type="binding site" evidence="8">
    <location>
        <position position="406"/>
    </location>
    <ligand>
        <name>[4Fe-4S] cluster</name>
        <dbReference type="ChEBI" id="CHEBI:49883"/>
        <label>2</label>
    </ligand>
</feature>
<comment type="caution">
    <text evidence="11">The sequence shown here is derived from an EMBL/GenBank/DDBJ whole genome shotgun (WGS) entry which is preliminary data.</text>
</comment>
<evidence type="ECO:0000313" key="11">
    <source>
        <dbReference type="EMBL" id="HDP78894.1"/>
    </source>
</evidence>
<dbReference type="Gene3D" id="3.30.70.20">
    <property type="match status" value="1"/>
</dbReference>
<feature type="binding site" evidence="8">
    <location>
        <position position="403"/>
    </location>
    <ligand>
        <name>[4Fe-4S] cluster</name>
        <dbReference type="ChEBI" id="CHEBI:49883"/>
        <label>2</label>
    </ligand>
</feature>
<keyword evidence="8" id="KW-1003">Cell membrane</keyword>
<dbReference type="EMBL" id="DSBT01000374">
    <property type="protein sequence ID" value="HDP78894.1"/>
    <property type="molecule type" value="Genomic_DNA"/>
</dbReference>
<dbReference type="Pfam" id="PF13237">
    <property type="entry name" value="Fer4_10"/>
    <property type="match status" value="1"/>
</dbReference>
<dbReference type="NCBIfam" id="NF003454">
    <property type="entry name" value="PRK05035.1"/>
    <property type="match status" value="1"/>
</dbReference>
<dbReference type="Pfam" id="PF01512">
    <property type="entry name" value="Complex1_51K"/>
    <property type="match status" value="1"/>
</dbReference>
<feature type="binding site" evidence="8">
    <location>
        <position position="367"/>
    </location>
    <ligand>
        <name>[4Fe-4S] cluster</name>
        <dbReference type="ChEBI" id="CHEBI:49883"/>
        <label>1</label>
    </ligand>
</feature>
<evidence type="ECO:0000256" key="6">
    <source>
        <dbReference type="ARBA" id="ARBA00023004"/>
    </source>
</evidence>
<dbReference type="GO" id="GO:0051539">
    <property type="term" value="F:4 iron, 4 sulfur cluster binding"/>
    <property type="evidence" value="ECO:0007669"/>
    <property type="project" value="UniProtKB-KW"/>
</dbReference>
<reference evidence="11" key="1">
    <citation type="journal article" date="2020" name="mSystems">
        <title>Genome- and Community-Level Interaction Insights into Carbon Utilization and Element Cycling Functions of Hydrothermarchaeota in Hydrothermal Sediment.</title>
        <authorList>
            <person name="Zhou Z."/>
            <person name="Liu Y."/>
            <person name="Xu W."/>
            <person name="Pan J."/>
            <person name="Luo Z.H."/>
            <person name="Li M."/>
        </authorList>
    </citation>
    <scope>NUCLEOTIDE SEQUENCE [LARGE SCALE GENOMIC DNA]</scope>
    <source>
        <strain evidence="11">SpSt-1179</strain>
    </source>
</reference>
<protein>
    <recommendedName>
        <fullName evidence="8">Ion-translocating oxidoreductase complex subunit C</fullName>
        <ecNumber evidence="8">7.-.-.-</ecNumber>
    </recommendedName>
    <alternativeName>
        <fullName evidence="8">Rnf electron transport complex subunit C</fullName>
    </alternativeName>
</protein>
<dbReference type="InterPro" id="IPR011538">
    <property type="entry name" value="Nuo51_FMN-bd"/>
</dbReference>
<feature type="domain" description="4Fe-4S ferredoxin-type" evidence="10">
    <location>
        <begin position="392"/>
        <end position="422"/>
    </location>
</feature>
<keyword evidence="8" id="KW-1278">Translocase</keyword>
<keyword evidence="6 8" id="KW-0408">Iron</keyword>
<feature type="binding site" evidence="8">
    <location>
        <position position="409"/>
    </location>
    <ligand>
        <name>[4Fe-4S] cluster</name>
        <dbReference type="ChEBI" id="CHEBI:49883"/>
        <label>2</label>
    </ligand>
</feature>
<feature type="binding site" evidence="8">
    <location>
        <position position="370"/>
    </location>
    <ligand>
        <name>[4Fe-4S] cluster</name>
        <dbReference type="ChEBI" id="CHEBI:49883"/>
        <label>1</label>
    </ligand>
</feature>
<keyword evidence="4 8" id="KW-0677">Repeat</keyword>
<dbReference type="InterPro" id="IPR019554">
    <property type="entry name" value="Soluble_ligand-bd"/>
</dbReference>